<dbReference type="AlphaFoldDB" id="A0A0D3J2I4"/>
<reference evidence="7" key="2">
    <citation type="submission" date="2024-10" db="UniProtKB">
        <authorList>
            <consortium name="EnsemblProtists"/>
        </authorList>
    </citation>
    <scope>IDENTIFICATION</scope>
</reference>
<dbReference type="eggNOG" id="KOG3054">
    <property type="taxonomic scope" value="Eukaryota"/>
</dbReference>
<dbReference type="Pfam" id="PF09756">
    <property type="entry name" value="DDRGK"/>
    <property type="match status" value="2"/>
</dbReference>
<organism evidence="7 8">
    <name type="scientific">Emiliania huxleyi (strain CCMP1516)</name>
    <dbReference type="NCBI Taxonomy" id="280463"/>
    <lineage>
        <taxon>Eukaryota</taxon>
        <taxon>Haptista</taxon>
        <taxon>Haptophyta</taxon>
        <taxon>Prymnesiophyceae</taxon>
        <taxon>Isochrysidales</taxon>
        <taxon>Noelaerhabdaceae</taxon>
        <taxon>Emiliania</taxon>
    </lineage>
</organism>
<dbReference type="PaxDb" id="2903-EOD17719"/>
<dbReference type="InterPro" id="IPR036390">
    <property type="entry name" value="WH_DNA-bd_sf"/>
</dbReference>
<proteinExistence type="predicted"/>
<evidence type="ECO:0000256" key="3">
    <source>
        <dbReference type="ARBA" id="ARBA00022989"/>
    </source>
</evidence>
<dbReference type="PANTHER" id="PTHR48176:SF1">
    <property type="entry name" value="DDRGK DOMAIN-CONTAINING PROTEIN 1"/>
    <property type="match status" value="1"/>
</dbReference>
<feature type="transmembrane region" description="Helical" evidence="6">
    <location>
        <begin position="6"/>
        <end position="27"/>
    </location>
</feature>
<evidence type="ECO:0000256" key="2">
    <source>
        <dbReference type="ARBA" id="ARBA00022692"/>
    </source>
</evidence>
<evidence type="ECO:0000256" key="1">
    <source>
        <dbReference type="ARBA" id="ARBA00004167"/>
    </source>
</evidence>
<name>A0A0D3J2I4_EMIH1</name>
<evidence type="ECO:0000313" key="8">
    <source>
        <dbReference type="Proteomes" id="UP000013827"/>
    </source>
</evidence>
<dbReference type="PANTHER" id="PTHR48176">
    <property type="entry name" value="DDRGK DOMAIN-CONTAINING PROTEIN 1"/>
    <property type="match status" value="1"/>
</dbReference>
<feature type="compositionally biased region" description="Basic residues" evidence="5">
    <location>
        <begin position="67"/>
        <end position="81"/>
    </location>
</feature>
<reference evidence="8" key="1">
    <citation type="journal article" date="2013" name="Nature">
        <title>Pan genome of the phytoplankton Emiliania underpins its global distribution.</title>
        <authorList>
            <person name="Read B.A."/>
            <person name="Kegel J."/>
            <person name="Klute M.J."/>
            <person name="Kuo A."/>
            <person name="Lefebvre S.C."/>
            <person name="Maumus F."/>
            <person name="Mayer C."/>
            <person name="Miller J."/>
            <person name="Monier A."/>
            <person name="Salamov A."/>
            <person name="Young J."/>
            <person name="Aguilar M."/>
            <person name="Claverie J.M."/>
            <person name="Frickenhaus S."/>
            <person name="Gonzalez K."/>
            <person name="Herman E.K."/>
            <person name="Lin Y.C."/>
            <person name="Napier J."/>
            <person name="Ogata H."/>
            <person name="Sarno A.F."/>
            <person name="Shmutz J."/>
            <person name="Schroeder D."/>
            <person name="de Vargas C."/>
            <person name="Verret F."/>
            <person name="von Dassow P."/>
            <person name="Valentin K."/>
            <person name="Van de Peer Y."/>
            <person name="Wheeler G."/>
            <person name="Dacks J.B."/>
            <person name="Delwiche C.F."/>
            <person name="Dyhrman S.T."/>
            <person name="Glockner G."/>
            <person name="John U."/>
            <person name="Richards T."/>
            <person name="Worden A.Z."/>
            <person name="Zhang X."/>
            <person name="Grigoriev I.V."/>
            <person name="Allen A.E."/>
            <person name="Bidle K."/>
            <person name="Borodovsky M."/>
            <person name="Bowler C."/>
            <person name="Brownlee C."/>
            <person name="Cock J.M."/>
            <person name="Elias M."/>
            <person name="Gladyshev V.N."/>
            <person name="Groth M."/>
            <person name="Guda C."/>
            <person name="Hadaegh A."/>
            <person name="Iglesias-Rodriguez M.D."/>
            <person name="Jenkins J."/>
            <person name="Jones B.M."/>
            <person name="Lawson T."/>
            <person name="Leese F."/>
            <person name="Lindquist E."/>
            <person name="Lobanov A."/>
            <person name="Lomsadze A."/>
            <person name="Malik S.B."/>
            <person name="Marsh M.E."/>
            <person name="Mackinder L."/>
            <person name="Mock T."/>
            <person name="Mueller-Roeber B."/>
            <person name="Pagarete A."/>
            <person name="Parker M."/>
            <person name="Probert I."/>
            <person name="Quesneville H."/>
            <person name="Raines C."/>
            <person name="Rensing S.A."/>
            <person name="Riano-Pachon D.M."/>
            <person name="Richier S."/>
            <person name="Rokitta S."/>
            <person name="Shiraiwa Y."/>
            <person name="Soanes D.M."/>
            <person name="van der Giezen M."/>
            <person name="Wahlund T.M."/>
            <person name="Williams B."/>
            <person name="Wilson W."/>
            <person name="Wolfe G."/>
            <person name="Wurch L.L."/>
        </authorList>
    </citation>
    <scope>NUCLEOTIDE SEQUENCE</scope>
</reference>
<feature type="region of interest" description="Disordered" evidence="5">
    <location>
        <begin position="408"/>
        <end position="500"/>
    </location>
</feature>
<feature type="region of interest" description="Disordered" evidence="5">
    <location>
        <begin position="616"/>
        <end position="642"/>
    </location>
</feature>
<dbReference type="HOGENOM" id="CLU_411319_0_0_1"/>
<dbReference type="Proteomes" id="UP000013827">
    <property type="component" value="Unassembled WGS sequence"/>
</dbReference>
<dbReference type="InterPro" id="IPR036388">
    <property type="entry name" value="WH-like_DNA-bd_sf"/>
</dbReference>
<dbReference type="Gene3D" id="1.10.10.10">
    <property type="entry name" value="Winged helix-like DNA-binding domain superfamily/Winged helix DNA-binding domain"/>
    <property type="match status" value="1"/>
</dbReference>
<evidence type="ECO:0000256" key="6">
    <source>
        <dbReference type="SAM" id="Phobius"/>
    </source>
</evidence>
<evidence type="ECO:0008006" key="9">
    <source>
        <dbReference type="Google" id="ProtNLM"/>
    </source>
</evidence>
<feature type="compositionally biased region" description="Basic and acidic residues" evidence="5">
    <location>
        <begin position="110"/>
        <end position="148"/>
    </location>
</feature>
<keyword evidence="4 6" id="KW-0472">Membrane</keyword>
<feature type="compositionally biased region" description="Basic and acidic residues" evidence="5">
    <location>
        <begin position="166"/>
        <end position="192"/>
    </location>
</feature>
<comment type="subcellular location">
    <subcellularLocation>
        <location evidence="1">Membrane</location>
        <topology evidence="1">Single-pass membrane protein</topology>
    </subcellularLocation>
</comment>
<dbReference type="KEGG" id="ehx:EMIHUDRAFT_102429"/>
<keyword evidence="8" id="KW-1185">Reference proteome</keyword>
<sequence length="668" mass="70301">MGGDNLTAVLALVVLVAAMIVPLVLLFRQQKTQAGEEEARAARQAAADEAAAKKRAAKTAEKELGGNRKKNKGLAKLKKAHAAGGDAGGDAGPAAADDDDHAGGTRRQRKAEQRAEQEEERQQREALREDGDERAQTKETARRAKEEAGAVPPPPYRGDGCGLARTQERQEREREREEERRRKKEEAEQKAKEEYDAWRGMFEARRRGGGGEARAQTATGCLAGAEEEEGLLVRFVTTLQRRKVSTLEQLSAEFGLKTAELDAEEDPWTLELCCSRVHCIRGPGSHARRRHAVQGPFSTPFTEPAHTRTADLVARLRSLEAMGYVTGVVDDRGKFIFISRDELQAVSSYIRRKGRESNRLIDLSSHEAEPEADEEEEGVTTLSLPVWARCAADARTCTSLSARPELGASAGRRASPGDFGGARGDAATPPPPAGCRLAPERMPASVSGGGIAAGVVGASGEPGAAPSDTSSSSTADTSSVGDGSDGDGPDGDGASSSAGMAIRCGGRRKAEEGVPKARGWPAIGGGEVDGDAIGATLLARRAPLPRSDGIAALPCLGVAATARRARFAATAASSRRAPDEMTGENFGVAARGVGELGVAGPSGIRRRAPDQRIGFAAAEPPRTGWPEESRREAENGSDRLSRRGIGELNIGLGLGREAEAAGATINSK</sequence>
<feature type="compositionally biased region" description="Low complexity" evidence="5">
    <location>
        <begin position="453"/>
        <end position="482"/>
    </location>
</feature>
<dbReference type="STRING" id="2903.R1EA01"/>
<evidence type="ECO:0000256" key="4">
    <source>
        <dbReference type="ARBA" id="ARBA00023136"/>
    </source>
</evidence>
<dbReference type="EnsemblProtists" id="EOD17719">
    <property type="protein sequence ID" value="EOD17719"/>
    <property type="gene ID" value="EMIHUDRAFT_102429"/>
</dbReference>
<dbReference type="GO" id="GO:0044389">
    <property type="term" value="F:ubiquitin-like protein ligase binding"/>
    <property type="evidence" value="ECO:0007669"/>
    <property type="project" value="TreeGrafter"/>
</dbReference>
<feature type="region of interest" description="Disordered" evidence="5">
    <location>
        <begin position="38"/>
        <end position="192"/>
    </location>
</feature>
<dbReference type="GO" id="GO:0016020">
    <property type="term" value="C:membrane"/>
    <property type="evidence" value="ECO:0007669"/>
    <property type="project" value="UniProtKB-SubCell"/>
</dbReference>
<keyword evidence="3 6" id="KW-1133">Transmembrane helix</keyword>
<evidence type="ECO:0000313" key="7">
    <source>
        <dbReference type="EnsemblProtists" id="EOD17719"/>
    </source>
</evidence>
<feature type="compositionally biased region" description="Basic and acidic residues" evidence="5">
    <location>
        <begin position="625"/>
        <end position="642"/>
    </location>
</feature>
<dbReference type="GeneID" id="17264048"/>
<dbReference type="RefSeq" id="XP_005770148.1">
    <property type="nucleotide sequence ID" value="XM_005770091.1"/>
</dbReference>
<evidence type="ECO:0000256" key="5">
    <source>
        <dbReference type="SAM" id="MobiDB-lite"/>
    </source>
</evidence>
<protein>
    <recommendedName>
        <fullName evidence="9">DDRGK domain-containing protein 1</fullName>
    </recommendedName>
</protein>
<dbReference type="InterPro" id="IPR050899">
    <property type="entry name" value="DDRGK_domain-containing"/>
</dbReference>
<dbReference type="SMART" id="SM01128">
    <property type="entry name" value="DDRGK"/>
    <property type="match status" value="1"/>
</dbReference>
<keyword evidence="2 6" id="KW-0812">Transmembrane</keyword>
<accession>A0A0D3J2I4</accession>
<dbReference type="SUPFAM" id="SSF46785">
    <property type="entry name" value="Winged helix' DNA-binding domain"/>
    <property type="match status" value="1"/>
</dbReference>
<dbReference type="InterPro" id="IPR019153">
    <property type="entry name" value="DDRGK_dom-contain"/>
</dbReference>